<accession>A0A157T5X4</accession>
<dbReference type="AlphaFoldDB" id="A0A157T5X4"/>
<dbReference type="PROSITE" id="PS51371">
    <property type="entry name" value="CBS"/>
    <property type="match status" value="2"/>
</dbReference>
<dbReference type="Pfam" id="PF00654">
    <property type="entry name" value="Voltage_CLC"/>
    <property type="match status" value="1"/>
</dbReference>
<evidence type="ECO:0000256" key="6">
    <source>
        <dbReference type="ARBA" id="ARBA00023136"/>
    </source>
</evidence>
<dbReference type="CDD" id="cd00400">
    <property type="entry name" value="Voltage_gated_ClC"/>
    <property type="match status" value="1"/>
</dbReference>
<feature type="domain" description="CBS" evidence="12">
    <location>
        <begin position="536"/>
        <end position="591"/>
    </location>
</feature>
<dbReference type="CDD" id="cd04594">
    <property type="entry name" value="CBS_pair_voltage-gated_CLC_archaea"/>
    <property type="match status" value="1"/>
</dbReference>
<feature type="transmembrane region" description="Helical" evidence="11">
    <location>
        <begin position="391"/>
        <end position="414"/>
    </location>
</feature>
<dbReference type="SMART" id="SM00116">
    <property type="entry name" value="CBS"/>
    <property type="match status" value="2"/>
</dbReference>
<evidence type="ECO:0000256" key="5">
    <source>
        <dbReference type="ARBA" id="ARBA00023065"/>
    </source>
</evidence>
<keyword evidence="10" id="KW-0129">CBS domain</keyword>
<feature type="transmembrane region" description="Helical" evidence="11">
    <location>
        <begin position="215"/>
        <end position="240"/>
    </location>
</feature>
<dbReference type="PATRIC" id="fig|2287.9.peg.3457"/>
<dbReference type="Proteomes" id="UP000076770">
    <property type="component" value="Chromosome i"/>
</dbReference>
<feature type="transmembrane region" description="Helical" evidence="11">
    <location>
        <begin position="252"/>
        <end position="270"/>
    </location>
</feature>
<dbReference type="InterPro" id="IPR050368">
    <property type="entry name" value="ClC-type_chloride_channel"/>
</dbReference>
<comment type="subcellular location">
    <subcellularLocation>
        <location evidence="1">Membrane</location>
        <topology evidence="1">Multi-pass membrane protein</topology>
    </subcellularLocation>
</comment>
<evidence type="ECO:0000256" key="9">
    <source>
        <dbReference type="ARBA" id="ARBA00023303"/>
    </source>
</evidence>
<dbReference type="GO" id="GO:0034707">
    <property type="term" value="C:chloride channel complex"/>
    <property type="evidence" value="ECO:0007669"/>
    <property type="project" value="UniProtKB-KW"/>
</dbReference>
<name>A0A157T5X4_SACSO</name>
<evidence type="ECO:0000256" key="1">
    <source>
        <dbReference type="ARBA" id="ARBA00004141"/>
    </source>
</evidence>
<dbReference type="InterPro" id="IPR046342">
    <property type="entry name" value="CBS_dom_sf"/>
</dbReference>
<evidence type="ECO:0000256" key="8">
    <source>
        <dbReference type="ARBA" id="ARBA00023214"/>
    </source>
</evidence>
<dbReference type="Gene3D" id="1.10.3080.10">
    <property type="entry name" value="Clc chloride channel"/>
    <property type="match status" value="1"/>
</dbReference>
<dbReference type="InterPro" id="IPR014743">
    <property type="entry name" value="Cl-channel_core"/>
</dbReference>
<keyword evidence="2" id="KW-0813">Transport</keyword>
<evidence type="ECO:0000256" key="7">
    <source>
        <dbReference type="ARBA" id="ARBA00023173"/>
    </source>
</evidence>
<keyword evidence="9" id="KW-0407">Ion channel</keyword>
<keyword evidence="4 11" id="KW-1133">Transmembrane helix</keyword>
<gene>
    <name evidence="13" type="ORF">SSOP1_3290</name>
</gene>
<organism evidence="13 14">
    <name type="scientific">Saccharolobus solfataricus</name>
    <name type="common">Sulfolobus solfataricus</name>
    <dbReference type="NCBI Taxonomy" id="2287"/>
    <lineage>
        <taxon>Archaea</taxon>
        <taxon>Thermoproteota</taxon>
        <taxon>Thermoprotei</taxon>
        <taxon>Sulfolobales</taxon>
        <taxon>Sulfolobaceae</taxon>
        <taxon>Saccharolobus</taxon>
    </lineage>
</organism>
<evidence type="ECO:0000256" key="11">
    <source>
        <dbReference type="SAM" id="Phobius"/>
    </source>
</evidence>
<dbReference type="PANTHER" id="PTHR43427">
    <property type="entry name" value="CHLORIDE CHANNEL PROTEIN CLC-E"/>
    <property type="match status" value="1"/>
</dbReference>
<evidence type="ECO:0000256" key="4">
    <source>
        <dbReference type="ARBA" id="ARBA00022989"/>
    </source>
</evidence>
<feature type="transmembrane region" description="Helical" evidence="11">
    <location>
        <begin position="25"/>
        <end position="47"/>
    </location>
</feature>
<keyword evidence="5" id="KW-0406">Ion transport</keyword>
<dbReference type="InterPro" id="IPR000644">
    <property type="entry name" value="CBS_dom"/>
</dbReference>
<dbReference type="GO" id="GO:0005254">
    <property type="term" value="F:chloride channel activity"/>
    <property type="evidence" value="ECO:0007669"/>
    <property type="project" value="UniProtKB-KW"/>
</dbReference>
<feature type="domain" description="CBS" evidence="12">
    <location>
        <begin position="469"/>
        <end position="534"/>
    </location>
</feature>
<dbReference type="InterPro" id="IPR001807">
    <property type="entry name" value="ClC"/>
</dbReference>
<dbReference type="PRINTS" id="PR00762">
    <property type="entry name" value="CLCHANNEL"/>
</dbReference>
<feature type="transmembrane region" description="Helical" evidence="11">
    <location>
        <begin position="360"/>
        <end position="385"/>
    </location>
</feature>
<feature type="transmembrane region" description="Helical" evidence="11">
    <location>
        <begin position="82"/>
        <end position="104"/>
    </location>
</feature>
<feature type="transmembrane region" description="Helical" evidence="11">
    <location>
        <begin position="426"/>
        <end position="448"/>
    </location>
</feature>
<dbReference type="PANTHER" id="PTHR43427:SF6">
    <property type="entry name" value="CHLORIDE CHANNEL PROTEIN CLC-E"/>
    <property type="match status" value="1"/>
</dbReference>
<evidence type="ECO:0000256" key="2">
    <source>
        <dbReference type="ARBA" id="ARBA00022448"/>
    </source>
</evidence>
<dbReference type="SUPFAM" id="SSF54631">
    <property type="entry name" value="CBS-domain pair"/>
    <property type="match status" value="1"/>
</dbReference>
<evidence type="ECO:0000313" key="14">
    <source>
        <dbReference type="Proteomes" id="UP000076770"/>
    </source>
</evidence>
<dbReference type="Gene3D" id="3.10.580.10">
    <property type="entry name" value="CBS-domain"/>
    <property type="match status" value="1"/>
</dbReference>
<keyword evidence="3 11" id="KW-0812">Transmembrane</keyword>
<feature type="transmembrane region" description="Helical" evidence="11">
    <location>
        <begin position="291"/>
        <end position="315"/>
    </location>
</feature>
<dbReference type="Pfam" id="PF00571">
    <property type="entry name" value="CBS"/>
    <property type="match status" value="2"/>
</dbReference>
<proteinExistence type="predicted"/>
<keyword evidence="7" id="KW-0869">Chloride channel</keyword>
<sequence>MSQSFIINILLYDMNLSSLPYFEKWFILGIVLGVVAGLAATTFYLLLHVFEDIFLFHLIGMSYPRPLGEGGTLNFVFHPGNYLLIPISTAIGGLISGLIVYTFAPEAEGHGTDAAIKAYHYFQGKVKWVVIPVKIIASAITIGSGGSAGREGPTAQFSAGVGSVIADLLHLSPEDRRRAVAVGIGAGIGTIFKTPIGGAILAAEILYRRDLEPEVIYPALIASAIGYTIFGSIFGFTPVFGYYTGTFDPLRLPMYAVLGLVSGLVAILYPKTFYGINSLFKKLRITDHVKPAIGGLVTGVIALLAPEILGTGYGWINLVEYEKFFALYSPVLPAIILIVILPFLKIIATSFSVGSGGSGGVFAPGLFIGAYIGASIGLMFHYLFPSVVPDIAPFVIIGMMSFFAGAGKVPLSVLIMVTEMTSSLQLLPGAMVAVAISYLVSGNSTIYISQLPTRRDSPAHKAEYETPLMATIRVENCELKDIKVHADDKVDKAIRIMIENSFMSLPVVNYDNTFLGVVYLRDLEKVDPESQLGKYITRGSPSVSLTSTLEHALEVMATNKTRWVAVVDKGKFLGILTYDGIIEAYKRELSTVKNS</sequence>
<evidence type="ECO:0000313" key="13">
    <source>
        <dbReference type="EMBL" id="SAI86844.1"/>
    </source>
</evidence>
<dbReference type="FunFam" id="1.10.3080.10:FF:000018">
    <property type="entry name" value="Chloride transporter, ClC family"/>
    <property type="match status" value="1"/>
</dbReference>
<dbReference type="SUPFAM" id="SSF81340">
    <property type="entry name" value="Clc chloride channel"/>
    <property type="match status" value="1"/>
</dbReference>
<evidence type="ECO:0000259" key="12">
    <source>
        <dbReference type="PROSITE" id="PS51371"/>
    </source>
</evidence>
<reference evidence="14" key="1">
    <citation type="submission" date="2016-04" db="EMBL/GenBank/DDBJ databases">
        <authorList>
            <person name="Shah S.A."/>
            <person name="Garrett R.A."/>
        </authorList>
    </citation>
    <scope>NUCLEOTIDE SEQUENCE [LARGE SCALE GENOMIC DNA]</scope>
    <source>
        <strain evidence="14">ATCC 35091 / DSM 1616 / JCM 8930 / NBRC 15331 / P1</strain>
    </source>
</reference>
<keyword evidence="8" id="KW-0868">Chloride</keyword>
<evidence type="ECO:0000256" key="3">
    <source>
        <dbReference type="ARBA" id="ARBA00022692"/>
    </source>
</evidence>
<dbReference type="EMBL" id="LT549890">
    <property type="protein sequence ID" value="SAI86844.1"/>
    <property type="molecule type" value="Genomic_DNA"/>
</dbReference>
<protein>
    <submittedName>
        <fullName evidence="13">Chloride channel protein</fullName>
    </submittedName>
</protein>
<feature type="transmembrane region" description="Helical" evidence="11">
    <location>
        <begin position="327"/>
        <end position="348"/>
    </location>
</feature>
<dbReference type="Gene3D" id="3.90.1280.20">
    <property type="match status" value="1"/>
</dbReference>
<keyword evidence="6 11" id="KW-0472">Membrane</keyword>
<evidence type="ECO:0000256" key="10">
    <source>
        <dbReference type="PROSITE-ProRule" id="PRU00703"/>
    </source>
</evidence>
<feature type="transmembrane region" description="Helical" evidence="11">
    <location>
        <begin position="179"/>
        <end position="203"/>
    </location>
</feature>